<feature type="non-terminal residue" evidence="4">
    <location>
        <position position="1"/>
    </location>
</feature>
<organism evidence="4 5">
    <name type="scientific">Cucurbita argyrosperma subsp. sororia</name>
    <dbReference type="NCBI Taxonomy" id="37648"/>
    <lineage>
        <taxon>Eukaryota</taxon>
        <taxon>Viridiplantae</taxon>
        <taxon>Streptophyta</taxon>
        <taxon>Embryophyta</taxon>
        <taxon>Tracheophyta</taxon>
        <taxon>Spermatophyta</taxon>
        <taxon>Magnoliopsida</taxon>
        <taxon>eudicotyledons</taxon>
        <taxon>Gunneridae</taxon>
        <taxon>Pentapetalae</taxon>
        <taxon>rosids</taxon>
        <taxon>fabids</taxon>
        <taxon>Cucurbitales</taxon>
        <taxon>Cucurbitaceae</taxon>
        <taxon>Cucurbiteae</taxon>
        <taxon>Cucurbita</taxon>
    </lineage>
</organism>
<dbReference type="InterPro" id="IPR000182">
    <property type="entry name" value="GNAT_dom"/>
</dbReference>
<dbReference type="PROSITE" id="PS51186">
    <property type="entry name" value="GNAT"/>
    <property type="match status" value="1"/>
</dbReference>
<dbReference type="PANTHER" id="PTHR10545">
    <property type="entry name" value="DIAMINE N-ACETYLTRANSFERASE"/>
    <property type="match status" value="1"/>
</dbReference>
<protein>
    <submittedName>
        <fullName evidence="4">Acetyltransferase NATA1-like protein</fullName>
    </submittedName>
</protein>
<evidence type="ECO:0000256" key="1">
    <source>
        <dbReference type="ARBA" id="ARBA00022679"/>
    </source>
</evidence>
<sequence>MDVWCEHVGQPKLSVSLASAVMDAAAPSPPTGSPLFSRIRLAAPSDVPHIHKLLHQMAVYERLSDVCSTTESDLSANLFTSPPFQSVTIFILEVSPKLFPEDSPHNSNPNYIPVVRILNSEHPVDDPDWEIFKSEDENVVVAGLALFFPNFPAYTGKPGLYVEAIFVRKCYRKKGFGKMLLSAVAKQAVKMDYCEVFWVVLNWNGNAIRFYEDMGAQILPERRIYRLTGDALQLHQNDD</sequence>
<feature type="domain" description="N-acetyltransferase" evidence="3">
    <location>
        <begin position="78"/>
        <end position="239"/>
    </location>
</feature>
<evidence type="ECO:0000256" key="2">
    <source>
        <dbReference type="ARBA" id="ARBA00023315"/>
    </source>
</evidence>
<evidence type="ECO:0000259" key="3">
    <source>
        <dbReference type="PROSITE" id="PS51186"/>
    </source>
</evidence>
<keyword evidence="1" id="KW-0808">Transferase</keyword>
<evidence type="ECO:0000313" key="4">
    <source>
        <dbReference type="EMBL" id="KAG6601172.1"/>
    </source>
</evidence>
<keyword evidence="5" id="KW-1185">Reference proteome</keyword>
<dbReference type="Pfam" id="PF00583">
    <property type="entry name" value="Acetyltransf_1"/>
    <property type="match status" value="1"/>
</dbReference>
<keyword evidence="2" id="KW-0012">Acyltransferase</keyword>
<dbReference type="CDD" id="cd04301">
    <property type="entry name" value="NAT_SF"/>
    <property type="match status" value="1"/>
</dbReference>
<dbReference type="InterPro" id="IPR051016">
    <property type="entry name" value="Diverse_Substrate_AcTransf"/>
</dbReference>
<comment type="caution">
    <text evidence="4">The sequence shown here is derived from an EMBL/GenBank/DDBJ whole genome shotgun (WGS) entry which is preliminary data.</text>
</comment>
<dbReference type="GO" id="GO:0008080">
    <property type="term" value="F:N-acetyltransferase activity"/>
    <property type="evidence" value="ECO:0007669"/>
    <property type="project" value="TreeGrafter"/>
</dbReference>
<dbReference type="AlphaFoldDB" id="A0AAV6NTS6"/>
<dbReference type="PANTHER" id="PTHR10545:SF29">
    <property type="entry name" value="GH14572P-RELATED"/>
    <property type="match status" value="1"/>
</dbReference>
<name>A0AAV6NTS6_9ROSI</name>
<proteinExistence type="predicted"/>
<dbReference type="EMBL" id="JAGKQH010000004">
    <property type="protein sequence ID" value="KAG6601172.1"/>
    <property type="molecule type" value="Genomic_DNA"/>
</dbReference>
<gene>
    <name evidence="4" type="ORF">SDJN03_06405</name>
</gene>
<reference evidence="4 5" key="1">
    <citation type="journal article" date="2021" name="Hortic Res">
        <title>The domestication of Cucurbita argyrosperma as revealed by the genome of its wild relative.</title>
        <authorList>
            <person name="Barrera-Redondo J."/>
            <person name="Sanchez-de la Vega G."/>
            <person name="Aguirre-Liguori J.A."/>
            <person name="Castellanos-Morales G."/>
            <person name="Gutierrez-Guerrero Y.T."/>
            <person name="Aguirre-Dugua X."/>
            <person name="Aguirre-Planter E."/>
            <person name="Tenaillon M.I."/>
            <person name="Lira-Saade R."/>
            <person name="Eguiarte L.E."/>
        </authorList>
    </citation>
    <scope>NUCLEOTIDE SEQUENCE [LARGE SCALE GENOMIC DNA]</scope>
    <source>
        <strain evidence="4">JBR-2021</strain>
    </source>
</reference>
<evidence type="ECO:0000313" key="5">
    <source>
        <dbReference type="Proteomes" id="UP000685013"/>
    </source>
</evidence>
<accession>A0AAV6NTS6</accession>
<dbReference type="Proteomes" id="UP000685013">
    <property type="component" value="Chromosome 4"/>
</dbReference>